<dbReference type="Proteomes" id="UP000598971">
    <property type="component" value="Unassembled WGS sequence"/>
</dbReference>
<dbReference type="EMBL" id="WHPF01000009">
    <property type="protein sequence ID" value="NNV56591.1"/>
    <property type="molecule type" value="Genomic_DNA"/>
</dbReference>
<dbReference type="Pfam" id="PF03407">
    <property type="entry name" value="Nucleotid_trans"/>
    <property type="match status" value="1"/>
</dbReference>
<gene>
    <name evidence="2" type="ORF">GD597_14050</name>
</gene>
<dbReference type="InterPro" id="IPR005069">
    <property type="entry name" value="Nucl-diP-sugar_transferase"/>
</dbReference>
<name>A0A8J8FEH2_9BACT</name>
<dbReference type="AlphaFoldDB" id="A0A8J8FEH2"/>
<protein>
    <recommendedName>
        <fullName evidence="1">Nucleotide-diphospho-sugar transferase domain-containing protein</fullName>
    </recommendedName>
</protein>
<evidence type="ECO:0000313" key="3">
    <source>
        <dbReference type="Proteomes" id="UP000598971"/>
    </source>
</evidence>
<dbReference type="Gene3D" id="3.90.550.10">
    <property type="entry name" value="Spore Coat Polysaccharide Biosynthesis Protein SpsA, Chain A"/>
    <property type="match status" value="1"/>
</dbReference>
<evidence type="ECO:0000313" key="2">
    <source>
        <dbReference type="EMBL" id="NNV56591.1"/>
    </source>
</evidence>
<keyword evidence="3" id="KW-1185">Reference proteome</keyword>
<sequence length="284" mass="33192">MEHKQFSDSCGYLYIATGAKYLKEVSVSAKSLKRFTQKPICVVTDDESFQSEFIDQVIIMQPSTDFVTKIIGVQLTPFQRTIFLDSDTFVCSPLDQLFEALDLFDMSMSVDNFMHSLSFFQQYNPSFEIKYKNVIPEYNTGVIVYKNTSNVQLLFADWLRIHTTMQIKADMPSFRETFLQHAHNIRIAPLPFEYNFHGVQTFGFAYNEIKVIHERLGEKWNTLTSLGMSFDAMDRFAKKINKNKGKRIIVHTWFVIPYTFSPFRLKYKLKKMLGIKKTKKAETY</sequence>
<proteinExistence type="predicted"/>
<comment type="caution">
    <text evidence="2">The sequence shown here is derived from an EMBL/GenBank/DDBJ whole genome shotgun (WGS) entry which is preliminary data.</text>
</comment>
<organism evidence="2 3">
    <name type="scientific">Limnovirga soli</name>
    <dbReference type="NCBI Taxonomy" id="2656915"/>
    <lineage>
        <taxon>Bacteria</taxon>
        <taxon>Pseudomonadati</taxon>
        <taxon>Bacteroidota</taxon>
        <taxon>Chitinophagia</taxon>
        <taxon>Chitinophagales</taxon>
        <taxon>Chitinophagaceae</taxon>
        <taxon>Limnovirga</taxon>
    </lineage>
</organism>
<evidence type="ECO:0000259" key="1">
    <source>
        <dbReference type="Pfam" id="PF03407"/>
    </source>
</evidence>
<feature type="domain" description="Nucleotide-diphospho-sugar transferase" evidence="1">
    <location>
        <begin position="82"/>
        <end position="194"/>
    </location>
</feature>
<dbReference type="RefSeq" id="WP_171608533.1">
    <property type="nucleotide sequence ID" value="NZ_WHPF01000009.1"/>
</dbReference>
<dbReference type="InterPro" id="IPR029044">
    <property type="entry name" value="Nucleotide-diphossugar_trans"/>
</dbReference>
<reference evidence="2" key="1">
    <citation type="submission" date="2019-10" db="EMBL/GenBank/DDBJ databases">
        <title>Draft genome sequence of Panacibacter sp. KCS-6.</title>
        <authorList>
            <person name="Yim K.J."/>
        </authorList>
    </citation>
    <scope>NUCLEOTIDE SEQUENCE</scope>
    <source>
        <strain evidence="2">KCS-6</strain>
    </source>
</reference>
<dbReference type="SUPFAM" id="SSF53448">
    <property type="entry name" value="Nucleotide-diphospho-sugar transferases"/>
    <property type="match status" value="1"/>
</dbReference>
<accession>A0A8J8FEH2</accession>